<dbReference type="EMBL" id="CADCWN010000137">
    <property type="protein sequence ID" value="CAA9569080.1"/>
    <property type="molecule type" value="Genomic_DNA"/>
</dbReference>
<name>A0A6J4V7F5_9BACT</name>
<feature type="compositionally biased region" description="Basic and acidic residues" evidence="1">
    <location>
        <begin position="18"/>
        <end position="35"/>
    </location>
</feature>
<accession>A0A6J4V7F5</accession>
<gene>
    <name evidence="2" type="ORF">AVDCRST_MAG18-1763</name>
</gene>
<dbReference type="AlphaFoldDB" id="A0A6J4V7F5"/>
<evidence type="ECO:0000256" key="1">
    <source>
        <dbReference type="SAM" id="MobiDB-lite"/>
    </source>
</evidence>
<proteinExistence type="predicted"/>
<reference evidence="2" key="1">
    <citation type="submission" date="2020-02" db="EMBL/GenBank/DDBJ databases">
        <authorList>
            <person name="Meier V. D."/>
        </authorList>
    </citation>
    <scope>NUCLEOTIDE SEQUENCE</scope>
    <source>
        <strain evidence="2">AVDCRST_MAG18</strain>
    </source>
</reference>
<feature type="region of interest" description="Disordered" evidence="1">
    <location>
        <begin position="72"/>
        <end position="114"/>
    </location>
</feature>
<sequence>MRGRASPGPQGAGWEQHPVAERQGDVEDAAARRGLDLEVTVVRLDDLRAVRQPQPLRVPPVGVPRAVEGQEYPLPLSVRHPDPRSRTLMRASSPACRAATATSPPPGELPSHAS</sequence>
<organism evidence="2">
    <name type="scientific">uncultured Thermomicrobiales bacterium</name>
    <dbReference type="NCBI Taxonomy" id="1645740"/>
    <lineage>
        <taxon>Bacteria</taxon>
        <taxon>Pseudomonadati</taxon>
        <taxon>Thermomicrobiota</taxon>
        <taxon>Thermomicrobia</taxon>
        <taxon>Thermomicrobiales</taxon>
        <taxon>environmental samples</taxon>
    </lineage>
</organism>
<protein>
    <submittedName>
        <fullName evidence="2">Uncharacterized protein</fullName>
    </submittedName>
</protein>
<feature type="region of interest" description="Disordered" evidence="1">
    <location>
        <begin position="1"/>
        <end position="35"/>
    </location>
</feature>
<evidence type="ECO:0000313" key="2">
    <source>
        <dbReference type="EMBL" id="CAA9569080.1"/>
    </source>
</evidence>